<keyword evidence="1" id="KW-1133">Transmembrane helix</keyword>
<feature type="transmembrane region" description="Helical" evidence="1">
    <location>
        <begin position="20"/>
        <end position="37"/>
    </location>
</feature>
<name>A0A131Z7I0_RHIAP</name>
<organism evidence="2">
    <name type="scientific">Rhipicephalus appendiculatus</name>
    <name type="common">Brown ear tick</name>
    <dbReference type="NCBI Taxonomy" id="34631"/>
    <lineage>
        <taxon>Eukaryota</taxon>
        <taxon>Metazoa</taxon>
        <taxon>Ecdysozoa</taxon>
        <taxon>Arthropoda</taxon>
        <taxon>Chelicerata</taxon>
        <taxon>Arachnida</taxon>
        <taxon>Acari</taxon>
        <taxon>Parasitiformes</taxon>
        <taxon>Ixodida</taxon>
        <taxon>Ixodoidea</taxon>
        <taxon>Ixodidae</taxon>
        <taxon>Rhipicephalinae</taxon>
        <taxon>Rhipicephalus</taxon>
        <taxon>Rhipicephalus</taxon>
    </lineage>
</organism>
<reference evidence="2" key="1">
    <citation type="journal article" date="2016" name="Ticks Tick Borne Dis.">
        <title>De novo assembly and annotation of the salivary gland transcriptome of Rhipicephalus appendiculatus male and female ticks during blood feeding.</title>
        <authorList>
            <person name="de Castro M.H."/>
            <person name="de Klerk D."/>
            <person name="Pienaar R."/>
            <person name="Latif A.A."/>
            <person name="Rees D.J."/>
            <person name="Mans B.J."/>
        </authorList>
    </citation>
    <scope>NUCLEOTIDE SEQUENCE</scope>
    <source>
        <tissue evidence="2">Salivary glands</tissue>
    </source>
</reference>
<dbReference type="EMBL" id="GEDV01001310">
    <property type="protein sequence ID" value="JAP87247.1"/>
    <property type="molecule type" value="Transcribed_RNA"/>
</dbReference>
<keyword evidence="1" id="KW-0812">Transmembrane</keyword>
<feature type="non-terminal residue" evidence="2">
    <location>
        <position position="1"/>
    </location>
</feature>
<sequence length="86" mass="9247">RDLTANLCPYSSKGFKGTMTAVKCAILLLFVVAITMVNTSDNKDSHTADCMSSGKFGQPCDPRNGSTVCGPECKCRNSGGKYWTCR</sequence>
<protein>
    <submittedName>
        <fullName evidence="2">Uncharacterized protein</fullName>
    </submittedName>
</protein>
<dbReference type="AlphaFoldDB" id="A0A131Z7I0"/>
<evidence type="ECO:0000256" key="1">
    <source>
        <dbReference type="SAM" id="Phobius"/>
    </source>
</evidence>
<proteinExistence type="predicted"/>
<evidence type="ECO:0000313" key="2">
    <source>
        <dbReference type="EMBL" id="JAP87247.1"/>
    </source>
</evidence>
<accession>A0A131Z7I0</accession>
<keyword evidence="1" id="KW-0472">Membrane</keyword>